<accession>A0A1T2L2B0</accession>
<keyword evidence="1 7" id="KW-1003">Cell membrane</keyword>
<reference evidence="9 10" key="1">
    <citation type="submission" date="2016-11" db="EMBL/GenBank/DDBJ databases">
        <title>Mixed transmission modes and dynamic genome evolution in an obligate animal-bacterial symbiosis.</title>
        <authorList>
            <person name="Russell S.L."/>
            <person name="Corbett-Detig R.B."/>
            <person name="Cavanaugh C.M."/>
        </authorList>
    </citation>
    <scope>NUCLEOTIDE SEQUENCE [LARGE SCALE GENOMIC DNA]</scope>
    <source>
        <strain evidence="9">Sveles-Q1</strain>
    </source>
</reference>
<dbReference type="InterPro" id="IPR036869">
    <property type="entry name" value="J_dom_sf"/>
</dbReference>
<dbReference type="InterPro" id="IPR001623">
    <property type="entry name" value="DnaJ_domain"/>
</dbReference>
<dbReference type="NCBIfam" id="NF006948">
    <property type="entry name" value="PRK09430.1"/>
    <property type="match status" value="1"/>
</dbReference>
<dbReference type="InterPro" id="IPR023749">
    <property type="entry name" value="DjlA"/>
</dbReference>
<organism evidence="9 10">
    <name type="scientific">Solemya pervernicosa gill symbiont</name>
    <dbReference type="NCBI Taxonomy" id="642797"/>
    <lineage>
        <taxon>Bacteria</taxon>
        <taxon>Pseudomonadati</taxon>
        <taxon>Pseudomonadota</taxon>
        <taxon>Gammaproteobacteria</taxon>
        <taxon>sulfur-oxidizing symbionts</taxon>
    </lineage>
</organism>
<feature type="domain" description="J" evidence="8">
    <location>
        <begin position="207"/>
        <end position="273"/>
    </location>
</feature>
<evidence type="ECO:0000259" key="8">
    <source>
        <dbReference type="PROSITE" id="PS50076"/>
    </source>
</evidence>
<evidence type="ECO:0000313" key="9">
    <source>
        <dbReference type="EMBL" id="OOZ39211.1"/>
    </source>
</evidence>
<dbReference type="Pfam" id="PF00226">
    <property type="entry name" value="DnaJ"/>
    <property type="match status" value="1"/>
</dbReference>
<dbReference type="CDD" id="cd07316">
    <property type="entry name" value="terB_like_DjlA"/>
    <property type="match status" value="1"/>
</dbReference>
<evidence type="ECO:0000256" key="1">
    <source>
        <dbReference type="ARBA" id="ARBA00022475"/>
    </source>
</evidence>
<dbReference type="Proteomes" id="UP000191110">
    <property type="component" value="Unassembled WGS sequence"/>
</dbReference>
<dbReference type="Gene3D" id="1.10.287.110">
    <property type="entry name" value="DnaJ domain"/>
    <property type="match status" value="1"/>
</dbReference>
<dbReference type="GO" id="GO:0005886">
    <property type="term" value="C:plasma membrane"/>
    <property type="evidence" value="ECO:0007669"/>
    <property type="project" value="UniProtKB-SubCell"/>
</dbReference>
<dbReference type="SUPFAM" id="SSF158682">
    <property type="entry name" value="TerB-like"/>
    <property type="match status" value="1"/>
</dbReference>
<evidence type="ECO:0000256" key="4">
    <source>
        <dbReference type="ARBA" id="ARBA00022989"/>
    </source>
</evidence>
<evidence type="ECO:0000256" key="2">
    <source>
        <dbReference type="ARBA" id="ARBA00022519"/>
    </source>
</evidence>
<comment type="subunit">
    <text evidence="7">Homodimer.</text>
</comment>
<evidence type="ECO:0000256" key="3">
    <source>
        <dbReference type="ARBA" id="ARBA00022692"/>
    </source>
</evidence>
<gene>
    <name evidence="7" type="primary">djlA</name>
    <name evidence="9" type="ORF">BOW53_12575</name>
</gene>
<dbReference type="Pfam" id="PF05099">
    <property type="entry name" value="TerB"/>
    <property type="match status" value="1"/>
</dbReference>
<dbReference type="CDD" id="cd06257">
    <property type="entry name" value="DnaJ"/>
    <property type="match status" value="1"/>
</dbReference>
<name>A0A1T2L2B0_9GAMM</name>
<dbReference type="InterPro" id="IPR007791">
    <property type="entry name" value="DjlA_N"/>
</dbReference>
<protein>
    <recommendedName>
        <fullName evidence="7">Co-chaperone protein DjlA</fullName>
    </recommendedName>
</protein>
<dbReference type="AlphaFoldDB" id="A0A1T2L2B0"/>
<dbReference type="Gene3D" id="1.10.3680.10">
    <property type="entry name" value="TerB-like"/>
    <property type="match status" value="1"/>
</dbReference>
<dbReference type="PROSITE" id="PS50076">
    <property type="entry name" value="DNAJ_2"/>
    <property type="match status" value="1"/>
</dbReference>
<comment type="function">
    <text evidence="7">Regulatory DnaK co-chaperone. Direct interaction between DnaK and DjlA is needed for the induction of the wcaABCDE operon, involved in the synthesis of a colanic acid polysaccharide capsule, possibly through activation of the RcsB/RcsC phosphotransfer signaling pathway. The colanic acid capsule may help the bacterium survive conditions outside the host.</text>
</comment>
<keyword evidence="3 7" id="KW-0812">Transmembrane</keyword>
<keyword evidence="4 7" id="KW-1133">Transmembrane helix</keyword>
<evidence type="ECO:0000256" key="7">
    <source>
        <dbReference type="HAMAP-Rule" id="MF_01153"/>
    </source>
</evidence>
<dbReference type="InterPro" id="IPR050817">
    <property type="entry name" value="DjlA_DnaK_co-chaperone"/>
</dbReference>
<dbReference type="GO" id="GO:0051087">
    <property type="term" value="F:protein-folding chaperone binding"/>
    <property type="evidence" value="ECO:0007669"/>
    <property type="project" value="InterPro"/>
</dbReference>
<feature type="topological domain" description="Periplasmic" evidence="7">
    <location>
        <begin position="1"/>
        <end position="6"/>
    </location>
</feature>
<keyword evidence="2 7" id="KW-0997">Cell inner membrane</keyword>
<keyword evidence="10" id="KW-1185">Reference proteome</keyword>
<keyword evidence="5 7" id="KW-0472">Membrane</keyword>
<comment type="domain">
    <text evidence="7">The transmembrane domain is a dimerization domain.</text>
</comment>
<dbReference type="RefSeq" id="WP_078484433.1">
    <property type="nucleotide sequence ID" value="NZ_MPRL01000057.1"/>
</dbReference>
<dbReference type="OrthoDB" id="9782583at2"/>
<dbReference type="SUPFAM" id="SSF46565">
    <property type="entry name" value="Chaperone J-domain"/>
    <property type="match status" value="1"/>
</dbReference>
<keyword evidence="6 7" id="KW-0143">Chaperone</keyword>
<comment type="subcellular location">
    <subcellularLocation>
        <location evidence="7">Cell inner membrane</location>
        <topology evidence="7">Single-pass type III membrane protein</topology>
    </subcellularLocation>
</comment>
<comment type="caution">
    <text evidence="9">The sequence shown here is derived from an EMBL/GenBank/DDBJ whole genome shotgun (WGS) entry which is preliminary data.</text>
</comment>
<dbReference type="PANTHER" id="PTHR24074">
    <property type="entry name" value="CO-CHAPERONE PROTEIN DJLA"/>
    <property type="match status" value="1"/>
</dbReference>
<dbReference type="PRINTS" id="PR00625">
    <property type="entry name" value="JDOMAIN"/>
</dbReference>
<evidence type="ECO:0000313" key="10">
    <source>
        <dbReference type="Proteomes" id="UP000191110"/>
    </source>
</evidence>
<dbReference type="InterPro" id="IPR029024">
    <property type="entry name" value="TerB-like"/>
</dbReference>
<proteinExistence type="inferred from homology"/>
<sequence length="273" mass="29975">MSWWGKMVGGAFGFMLGGPLGAVLGAALGHKFDQGLGAFQVGGTAHLEQERIQTAFFTATFSVMGHLAKADGRVSEDEIAFAKAVMAQMQLGEEQRALAIKLFGEGKADDFPLDDLLHQFRKECHRRRTLMQMFIEIQLQAAHADGRVDSAERKMLQHICDLLGFTQHEFEHLEAMASAARNFGSGGAAGGGYQQPQQASPQAQLKAAYQVLDVVESATDAEVKRAYRRLMNQHHPDKLVSKGLPEEMIKVATEKSQEIRNAYDAVKASRGMR</sequence>
<feature type="topological domain" description="Cytoplasmic" evidence="7">
    <location>
        <begin position="31"/>
        <end position="273"/>
    </location>
</feature>
<dbReference type="EMBL" id="MPRL01000057">
    <property type="protein sequence ID" value="OOZ39211.1"/>
    <property type="molecule type" value="Genomic_DNA"/>
</dbReference>
<dbReference type="SMART" id="SM00271">
    <property type="entry name" value="DnaJ"/>
    <property type="match status" value="1"/>
</dbReference>
<evidence type="ECO:0000256" key="6">
    <source>
        <dbReference type="ARBA" id="ARBA00023186"/>
    </source>
</evidence>
<dbReference type="HAMAP" id="MF_01153">
    <property type="entry name" value="DjlA"/>
    <property type="match status" value="1"/>
</dbReference>
<evidence type="ECO:0000256" key="5">
    <source>
        <dbReference type="ARBA" id="ARBA00023136"/>
    </source>
</evidence>